<evidence type="ECO:0000256" key="13">
    <source>
        <dbReference type="SAM" id="SignalP"/>
    </source>
</evidence>
<evidence type="ECO:0000256" key="6">
    <source>
        <dbReference type="ARBA" id="ARBA00023065"/>
    </source>
</evidence>
<feature type="transmembrane region" description="Helical" evidence="12">
    <location>
        <begin position="583"/>
        <end position="605"/>
    </location>
</feature>
<keyword evidence="5 12" id="KW-1133">Transmembrane helix</keyword>
<keyword evidence="4 12" id="KW-0812">Transmembrane</keyword>
<evidence type="ECO:0000256" key="5">
    <source>
        <dbReference type="ARBA" id="ARBA00022989"/>
    </source>
</evidence>
<evidence type="ECO:0000313" key="16">
    <source>
        <dbReference type="Proteomes" id="UP000708208"/>
    </source>
</evidence>
<name>A0A8J2NQD1_9HEXA</name>
<feature type="chain" id="PRO_5035153177" description="Ionotropic glutamate receptor L-glutamate and glycine-binding domain-containing protein" evidence="13">
    <location>
        <begin position="23"/>
        <end position="620"/>
    </location>
</feature>
<evidence type="ECO:0000256" key="3">
    <source>
        <dbReference type="ARBA" id="ARBA00022475"/>
    </source>
</evidence>
<keyword evidence="6" id="KW-0406">Ion transport</keyword>
<dbReference type="Pfam" id="PF10613">
    <property type="entry name" value="Lig_chan-Glu_bd"/>
    <property type="match status" value="1"/>
</dbReference>
<feature type="signal peptide" evidence="13">
    <location>
        <begin position="1"/>
        <end position="22"/>
    </location>
</feature>
<sequence>MGSIVGALIFTNLILLPKYCSATDAQSPLENIFKSNVIRRHSVDHRSPCYLELVGQWHLDPGFETALHRSTIQNDIPQVVKTAHIKFKRFVQKHQTHCTNVLVLPNPVKKDFLSTVSSSSESVHQESLHFILINSFNILAKIWSTSIVTRIKRKTGLLTDPRSSSIFISNVRGDHDSQQWFLTETLPTPSFGWSSLRNEHLRVGIFKLDVHVIFDSAGSPKFGFSYSCLEALAKARNFTHDLEIKYTGFGQNPDGTWQGMLGDLVNRKKDILFIMGQTLQRNEAIDFTTPYAITTMRFFTRRPTASIKWEAIFYPFDLRTWNLILFVFVLMTPVFYLHLKFGGAPHRSKQEDPWYHAITLPFSALIQESINIPPRVHFLMQICLLYSMIIQGFYSSNLISFLTFPEPEPVPLTYEDLALRKDYTAELMVFNGGATEVLFNKTKVQHFVEIRKRLLMEKNFNKCVRDAILNKKTVCISWPIMVDNIMAKNFTLNPNLNLALVSSSGMFAFINIGLQRYSKHTESLSSAIGWLANTGHGLRWKDNVISYLKSEGRRWLVQEKGEIYRNITELANMFEVQTKPFGIYHFVVSFFVVQFGASAGLFALFGEILGTKLGLQVCRV</sequence>
<organism evidence="15 16">
    <name type="scientific">Allacma fusca</name>
    <dbReference type="NCBI Taxonomy" id="39272"/>
    <lineage>
        <taxon>Eukaryota</taxon>
        <taxon>Metazoa</taxon>
        <taxon>Ecdysozoa</taxon>
        <taxon>Arthropoda</taxon>
        <taxon>Hexapoda</taxon>
        <taxon>Collembola</taxon>
        <taxon>Symphypleona</taxon>
        <taxon>Sminthuridae</taxon>
        <taxon>Allacma</taxon>
    </lineage>
</organism>
<keyword evidence="10" id="KW-1071">Ligand-gated ion channel</keyword>
<dbReference type="AlphaFoldDB" id="A0A8J2NQD1"/>
<evidence type="ECO:0000313" key="15">
    <source>
        <dbReference type="EMBL" id="CAG7642630.1"/>
    </source>
</evidence>
<dbReference type="InterPro" id="IPR052192">
    <property type="entry name" value="Insect_Ionotropic_Sensory_Rcpt"/>
</dbReference>
<feature type="transmembrane region" description="Helical" evidence="12">
    <location>
        <begin position="321"/>
        <end position="339"/>
    </location>
</feature>
<evidence type="ECO:0000256" key="4">
    <source>
        <dbReference type="ARBA" id="ARBA00022692"/>
    </source>
</evidence>
<keyword evidence="16" id="KW-1185">Reference proteome</keyword>
<protein>
    <recommendedName>
        <fullName evidence="14">Ionotropic glutamate receptor L-glutamate and glycine-binding domain-containing protein</fullName>
    </recommendedName>
</protein>
<reference evidence="15" key="1">
    <citation type="submission" date="2021-06" db="EMBL/GenBank/DDBJ databases">
        <authorList>
            <person name="Hodson N. C."/>
            <person name="Mongue J. A."/>
            <person name="Jaron S. K."/>
        </authorList>
    </citation>
    <scope>NUCLEOTIDE SEQUENCE</scope>
</reference>
<dbReference type="PANTHER" id="PTHR42643">
    <property type="entry name" value="IONOTROPIC RECEPTOR 20A-RELATED"/>
    <property type="match status" value="1"/>
</dbReference>
<evidence type="ECO:0000256" key="8">
    <source>
        <dbReference type="ARBA" id="ARBA00023170"/>
    </source>
</evidence>
<evidence type="ECO:0000256" key="9">
    <source>
        <dbReference type="ARBA" id="ARBA00023180"/>
    </source>
</evidence>
<proteinExistence type="predicted"/>
<dbReference type="Proteomes" id="UP000708208">
    <property type="component" value="Unassembled WGS sequence"/>
</dbReference>
<comment type="caution">
    <text evidence="15">The sequence shown here is derived from an EMBL/GenBank/DDBJ whole genome shotgun (WGS) entry which is preliminary data.</text>
</comment>
<dbReference type="OrthoDB" id="6117597at2759"/>
<keyword evidence="8" id="KW-0675">Receptor</keyword>
<evidence type="ECO:0000256" key="7">
    <source>
        <dbReference type="ARBA" id="ARBA00023136"/>
    </source>
</evidence>
<keyword evidence="9" id="KW-0325">Glycoprotein</keyword>
<keyword evidence="3" id="KW-1003">Cell membrane</keyword>
<evidence type="ECO:0000256" key="1">
    <source>
        <dbReference type="ARBA" id="ARBA00004651"/>
    </source>
</evidence>
<keyword evidence="13" id="KW-0732">Signal</keyword>
<keyword evidence="7 12" id="KW-0472">Membrane</keyword>
<evidence type="ECO:0000256" key="10">
    <source>
        <dbReference type="ARBA" id="ARBA00023286"/>
    </source>
</evidence>
<dbReference type="InterPro" id="IPR019594">
    <property type="entry name" value="Glu/Gly-bd"/>
</dbReference>
<gene>
    <name evidence="15" type="ORF">AFUS01_LOCUS449</name>
</gene>
<evidence type="ECO:0000256" key="2">
    <source>
        <dbReference type="ARBA" id="ARBA00022448"/>
    </source>
</evidence>
<evidence type="ECO:0000259" key="14">
    <source>
        <dbReference type="Pfam" id="PF10613"/>
    </source>
</evidence>
<comment type="subcellular location">
    <subcellularLocation>
        <location evidence="1">Cell membrane</location>
        <topology evidence="1">Multi-pass membrane protein</topology>
    </subcellularLocation>
</comment>
<dbReference type="EMBL" id="CAJVCH010002073">
    <property type="protein sequence ID" value="CAG7642630.1"/>
    <property type="molecule type" value="Genomic_DNA"/>
</dbReference>
<evidence type="ECO:0000256" key="12">
    <source>
        <dbReference type="SAM" id="Phobius"/>
    </source>
</evidence>
<accession>A0A8J2NQD1</accession>
<dbReference type="GO" id="GO:0005886">
    <property type="term" value="C:plasma membrane"/>
    <property type="evidence" value="ECO:0007669"/>
    <property type="project" value="UniProtKB-SubCell"/>
</dbReference>
<dbReference type="GO" id="GO:0015276">
    <property type="term" value="F:ligand-gated monoatomic ion channel activity"/>
    <property type="evidence" value="ECO:0007669"/>
    <property type="project" value="InterPro"/>
</dbReference>
<keyword evidence="2" id="KW-0813">Transport</keyword>
<evidence type="ECO:0000256" key="11">
    <source>
        <dbReference type="ARBA" id="ARBA00023303"/>
    </source>
</evidence>
<keyword evidence="11" id="KW-0407">Ion channel</keyword>
<feature type="domain" description="Ionotropic glutamate receptor L-glutamate and glycine-binding" evidence="14">
    <location>
        <begin position="223"/>
        <end position="302"/>
    </location>
</feature>
<dbReference type="PANTHER" id="PTHR42643:SF24">
    <property type="entry name" value="IONOTROPIC RECEPTOR 60A"/>
    <property type="match status" value="1"/>
</dbReference>